<name>A0A0C2XLL5_AMAMK</name>
<dbReference type="InParanoid" id="A0A0C2XLL5"/>
<sequence>MKGRIGYVRFSSSLSSKHKIQGNFQGCQPDTSRRNKDCNLQSSKALFQALGYPS</sequence>
<dbReference type="AlphaFoldDB" id="A0A0C2XLL5"/>
<proteinExistence type="predicted"/>
<dbReference type="HOGENOM" id="CLU_3049852_0_0_1"/>
<accession>A0A0C2XLL5</accession>
<evidence type="ECO:0000313" key="2">
    <source>
        <dbReference type="Proteomes" id="UP000054549"/>
    </source>
</evidence>
<reference evidence="1 2" key="1">
    <citation type="submission" date="2014-04" db="EMBL/GenBank/DDBJ databases">
        <title>Evolutionary Origins and Diversification of the Mycorrhizal Mutualists.</title>
        <authorList>
            <consortium name="DOE Joint Genome Institute"/>
            <consortium name="Mycorrhizal Genomics Consortium"/>
            <person name="Kohler A."/>
            <person name="Kuo A."/>
            <person name="Nagy L.G."/>
            <person name="Floudas D."/>
            <person name="Copeland A."/>
            <person name="Barry K.W."/>
            <person name="Cichocki N."/>
            <person name="Veneault-Fourrey C."/>
            <person name="LaButti K."/>
            <person name="Lindquist E.A."/>
            <person name="Lipzen A."/>
            <person name="Lundell T."/>
            <person name="Morin E."/>
            <person name="Murat C."/>
            <person name="Riley R."/>
            <person name="Ohm R."/>
            <person name="Sun H."/>
            <person name="Tunlid A."/>
            <person name="Henrissat B."/>
            <person name="Grigoriev I.V."/>
            <person name="Hibbett D.S."/>
            <person name="Martin F."/>
        </authorList>
    </citation>
    <scope>NUCLEOTIDE SEQUENCE [LARGE SCALE GENOMIC DNA]</scope>
    <source>
        <strain evidence="1 2">Koide BX008</strain>
    </source>
</reference>
<protein>
    <submittedName>
        <fullName evidence="1">Uncharacterized protein</fullName>
    </submittedName>
</protein>
<organism evidence="1 2">
    <name type="scientific">Amanita muscaria (strain Koide BX008)</name>
    <dbReference type="NCBI Taxonomy" id="946122"/>
    <lineage>
        <taxon>Eukaryota</taxon>
        <taxon>Fungi</taxon>
        <taxon>Dikarya</taxon>
        <taxon>Basidiomycota</taxon>
        <taxon>Agaricomycotina</taxon>
        <taxon>Agaricomycetes</taxon>
        <taxon>Agaricomycetidae</taxon>
        <taxon>Agaricales</taxon>
        <taxon>Pluteineae</taxon>
        <taxon>Amanitaceae</taxon>
        <taxon>Amanita</taxon>
    </lineage>
</organism>
<keyword evidence="2" id="KW-1185">Reference proteome</keyword>
<gene>
    <name evidence="1" type="ORF">M378DRAFT_157233</name>
</gene>
<evidence type="ECO:0000313" key="1">
    <source>
        <dbReference type="EMBL" id="KIL69983.1"/>
    </source>
</evidence>
<dbReference type="Proteomes" id="UP000054549">
    <property type="component" value="Unassembled WGS sequence"/>
</dbReference>
<dbReference type="EMBL" id="KN818225">
    <property type="protein sequence ID" value="KIL69983.1"/>
    <property type="molecule type" value="Genomic_DNA"/>
</dbReference>